<dbReference type="EMBL" id="CP022685">
    <property type="protein sequence ID" value="ATL27583.1"/>
    <property type="molecule type" value="Genomic_DNA"/>
</dbReference>
<dbReference type="Pfam" id="PF13349">
    <property type="entry name" value="DUF4097"/>
    <property type="match status" value="1"/>
</dbReference>
<accession>A0A291Q7X3</accession>
<dbReference type="RefSeq" id="WP_098242381.1">
    <property type="nucleotide sequence ID" value="NZ_CP022685.1"/>
</dbReference>
<gene>
    <name evidence="2" type="ORF">KY5_2565</name>
</gene>
<reference evidence="2 3" key="1">
    <citation type="submission" date="2017-08" db="EMBL/GenBank/DDBJ databases">
        <title>Complete Genome Sequence of Streptomyces formicae KY5, the formicamycin producer.</title>
        <authorList>
            <person name="Holmes N.A."/>
            <person name="Devine R."/>
            <person name="Qin Z."/>
            <person name="Seipke R.F."/>
            <person name="Wilkinson B."/>
            <person name="Hutchings M.I."/>
        </authorList>
    </citation>
    <scope>NUCLEOTIDE SEQUENCE [LARGE SCALE GENOMIC DNA]</scope>
    <source>
        <strain evidence="2 3">KY5</strain>
    </source>
</reference>
<dbReference type="AlphaFoldDB" id="A0A291Q7X3"/>
<name>A0A291Q7X3_9ACTN</name>
<dbReference type="PANTHER" id="PTHR34094:SF1">
    <property type="entry name" value="PROTEIN FAM185A"/>
    <property type="match status" value="1"/>
</dbReference>
<evidence type="ECO:0000259" key="1">
    <source>
        <dbReference type="Pfam" id="PF13349"/>
    </source>
</evidence>
<organism evidence="2 3">
    <name type="scientific">Streptomyces formicae</name>
    <dbReference type="NCBI Taxonomy" id="1616117"/>
    <lineage>
        <taxon>Bacteria</taxon>
        <taxon>Bacillati</taxon>
        <taxon>Actinomycetota</taxon>
        <taxon>Actinomycetes</taxon>
        <taxon>Kitasatosporales</taxon>
        <taxon>Streptomycetaceae</taxon>
        <taxon>Streptomyces</taxon>
    </lineage>
</organism>
<feature type="domain" description="DUF4097" evidence="1">
    <location>
        <begin position="133"/>
        <end position="238"/>
    </location>
</feature>
<dbReference type="KEGG" id="sfk:KY5_2565"/>
<keyword evidence="3" id="KW-1185">Reference proteome</keyword>
<evidence type="ECO:0000313" key="2">
    <source>
        <dbReference type="EMBL" id="ATL27583.1"/>
    </source>
</evidence>
<sequence length="257" mass="26281">MAERTFVSATSGPVVLGLSLPVGHVHVHVGTQFGKARVYLETDDSTGPAADAVRGARTEQNGQAFGIEVPEMPGNVMTQSVRGHRVVQSMGTVYGSVTGVSIVNGRVISGSSQGMATVSPITANVFLPAGSSLAFVTTSGDAKVFGYVDALEFRSVSGDLHADGVQTLTARTTSGDVVVGRATGTVTAQSVSGDIDINLYDGRQAELHTTSGDIEVKATPAASGSLGAHSVSGNVRLFGTGHLRVGADSLSGRVRRN</sequence>
<dbReference type="InterPro" id="IPR025164">
    <property type="entry name" value="Toastrack_DUF4097"/>
</dbReference>
<dbReference type="PANTHER" id="PTHR34094">
    <property type="match status" value="1"/>
</dbReference>
<proteinExistence type="predicted"/>
<dbReference type="Proteomes" id="UP000221011">
    <property type="component" value="Chromosome"/>
</dbReference>
<evidence type="ECO:0000313" key="3">
    <source>
        <dbReference type="Proteomes" id="UP000221011"/>
    </source>
</evidence>
<protein>
    <recommendedName>
        <fullName evidence="1">DUF4097 domain-containing protein</fullName>
    </recommendedName>
</protein>